<comment type="caution">
    <text evidence="3">The sequence shown here is derived from an EMBL/GenBank/DDBJ whole genome shotgun (WGS) entry which is preliminary data.</text>
</comment>
<dbReference type="Proteomes" id="UP000799330">
    <property type="component" value="Unassembled WGS sequence"/>
</dbReference>
<evidence type="ECO:0000259" key="1">
    <source>
        <dbReference type="Pfam" id="PF19956"/>
    </source>
</evidence>
<evidence type="ECO:0000313" key="4">
    <source>
        <dbReference type="Proteomes" id="UP000799330"/>
    </source>
</evidence>
<dbReference type="AlphaFoldDB" id="A0A966FYP8"/>
<evidence type="ECO:0000313" key="3">
    <source>
        <dbReference type="EMBL" id="NCS56876.1"/>
    </source>
</evidence>
<reference evidence="3" key="1">
    <citation type="journal article" date="2019" name="Mol. Ecol.">
        <title>Genome evolution and host-microbiome shifts correspond with intraspecific niche divergence within harmful algal bloom-forming Microcystis aeruginosa.</title>
        <authorList>
            <person name="Jackrel S.L."/>
            <person name="White J.D."/>
            <person name="Evans J.T."/>
            <person name="Buffin K."/>
            <person name="Hayden K."/>
            <person name="Sarnelle O."/>
            <person name="Denef V.J."/>
        </authorList>
    </citation>
    <scope>NUCLEOTIDE SEQUENCE</scope>
    <source>
        <strain evidence="3">G11-04</strain>
    </source>
</reference>
<organism evidence="3 4">
    <name type="scientific">Microcystis aeruginosa G11-04</name>
    <dbReference type="NCBI Taxonomy" id="2685956"/>
    <lineage>
        <taxon>Bacteria</taxon>
        <taxon>Bacillati</taxon>
        <taxon>Cyanobacteriota</taxon>
        <taxon>Cyanophyceae</taxon>
        <taxon>Oscillatoriophycideae</taxon>
        <taxon>Chroococcales</taxon>
        <taxon>Microcystaceae</taxon>
        <taxon>Microcystis</taxon>
    </lineage>
</organism>
<protein>
    <submittedName>
        <fullName evidence="3">Uncharacterized protein</fullName>
    </submittedName>
</protein>
<dbReference type="InterPro" id="IPR045450">
    <property type="entry name" value="VMAP_C"/>
</dbReference>
<accession>A0A966FYP8</accession>
<dbReference type="InterPro" id="IPR045431">
    <property type="entry name" value="EAD2"/>
</dbReference>
<sequence>MLLNIPIRVNEFGSQELFDTLLKCSAIQDSQKRKQLIKLLDSSIANNIGSTDSPNDTALSILNAFEGFPHKIDELLEAIKRLDSESTDYSDLYQVIFDIAKKQQQKFYIKPVKTPAIFEEMGVNNDDHDEVFESLWTELQSILNTIDWKNIWKACSEIKEINENDKICIKNFCFTKNYELLKQVFLDRYEPTLLIIKLAQSLKDDNGHIKSWLDKANHKLEKTEAAPDPNININRSCLPPILLIMVERLVNGEDQGKWNVRGQFKTQDKQEEISLSQDKQGFICKTFEEIPQIIKAYIDFIENDSKFSNEKINKLRIELFLPLSEIKESIDTWTIDSEDSLSIPLITKHRLFLRIKERISKRRNTRIQLLQEGWKRIGDFLKSDLEISKASLGEIMKKSKTSNLIEILNVSNWIELIDCMEHCPSLWCMIWKGTLPNDESDRMNFFGSILDSGIPIAFWNWHSIPQEVEFETKFTDCLRRDNLVDRCQQLLETTWSLRRVAWGEKEEIERQKKPGYYLGMLLEDPEILPEENKLQTIGVNT</sequence>
<proteinExistence type="predicted"/>
<evidence type="ECO:0000259" key="2">
    <source>
        <dbReference type="Pfam" id="PF20028"/>
    </source>
</evidence>
<dbReference type="Pfam" id="PF19956">
    <property type="entry name" value="EAD2"/>
    <property type="match status" value="1"/>
</dbReference>
<feature type="domain" description="Effector-associated" evidence="1">
    <location>
        <begin position="19"/>
        <end position="95"/>
    </location>
</feature>
<gene>
    <name evidence="3" type="ORF">GPJ16_07925</name>
</gene>
<feature type="domain" description="vWA-MoxR associated protein C-terminal" evidence="2">
    <location>
        <begin position="274"/>
        <end position="525"/>
    </location>
</feature>
<dbReference type="Pfam" id="PF20028">
    <property type="entry name" value="VMAP-C"/>
    <property type="match status" value="1"/>
</dbReference>
<dbReference type="EMBL" id="JAADAI010000080">
    <property type="protein sequence ID" value="NCS56876.1"/>
    <property type="molecule type" value="Genomic_DNA"/>
</dbReference>
<name>A0A966FYP8_MICAE</name>